<gene>
    <name evidence="2" type="ORF">CR203_11170</name>
</gene>
<dbReference type="NCBIfam" id="TIGR02122">
    <property type="entry name" value="TRAP_TAXI"/>
    <property type="match status" value="1"/>
</dbReference>
<dbReference type="Pfam" id="PF16868">
    <property type="entry name" value="NMT1_3"/>
    <property type="match status" value="1"/>
</dbReference>
<evidence type="ECO:0000256" key="1">
    <source>
        <dbReference type="SAM" id="MobiDB-lite"/>
    </source>
</evidence>
<dbReference type="InterPro" id="IPR011852">
    <property type="entry name" value="TRAP_TAXI"/>
</dbReference>
<feature type="region of interest" description="Disordered" evidence="1">
    <location>
        <begin position="28"/>
        <end position="56"/>
    </location>
</feature>
<protein>
    <submittedName>
        <fullName evidence="2">C4-dicarboxylate ABC transporter substrate-binding protein</fullName>
    </submittedName>
</protein>
<dbReference type="Gene3D" id="3.40.190.10">
    <property type="entry name" value="Periplasmic binding protein-like II"/>
    <property type="match status" value="2"/>
</dbReference>
<evidence type="ECO:0000313" key="2">
    <source>
        <dbReference type="EMBL" id="RKL67069.1"/>
    </source>
</evidence>
<dbReference type="PANTHER" id="PTHR42941">
    <property type="entry name" value="SLL1037 PROTEIN"/>
    <property type="match status" value="1"/>
</dbReference>
<reference evidence="2 3" key="1">
    <citation type="submission" date="2017-10" db="EMBL/GenBank/DDBJ databases">
        <title>Bacillus sp. nov., a halophilic bacterium isolated from a Keqin Lake.</title>
        <authorList>
            <person name="Wang H."/>
        </authorList>
    </citation>
    <scope>NUCLEOTIDE SEQUENCE [LARGE SCALE GENOMIC DNA]</scope>
    <source>
        <strain evidence="2 3">KCTC 13187</strain>
    </source>
</reference>
<comment type="caution">
    <text evidence="2">The sequence shown here is derived from an EMBL/GenBank/DDBJ whole genome shotgun (WGS) entry which is preliminary data.</text>
</comment>
<feature type="compositionally biased region" description="Acidic residues" evidence="1">
    <location>
        <begin position="28"/>
        <end position="37"/>
    </location>
</feature>
<dbReference type="PANTHER" id="PTHR42941:SF1">
    <property type="entry name" value="SLL1037 PROTEIN"/>
    <property type="match status" value="1"/>
</dbReference>
<accession>A0A3A9K406</accession>
<dbReference type="SUPFAM" id="SSF53850">
    <property type="entry name" value="Periplasmic binding protein-like II"/>
    <property type="match status" value="1"/>
</dbReference>
<dbReference type="AlphaFoldDB" id="A0A3A9K406"/>
<keyword evidence="3" id="KW-1185">Reference proteome</keyword>
<organism evidence="2 3">
    <name type="scientific">Salipaludibacillus neizhouensis</name>
    <dbReference type="NCBI Taxonomy" id="885475"/>
    <lineage>
        <taxon>Bacteria</taxon>
        <taxon>Bacillati</taxon>
        <taxon>Bacillota</taxon>
        <taxon>Bacilli</taxon>
        <taxon>Bacillales</taxon>
        <taxon>Bacillaceae</taxon>
    </lineage>
</organism>
<dbReference type="Proteomes" id="UP000281498">
    <property type="component" value="Unassembled WGS sequence"/>
</dbReference>
<name>A0A3A9K406_9BACI</name>
<dbReference type="CDD" id="cd13567">
    <property type="entry name" value="PBP2_TtGluBP"/>
    <property type="match status" value="1"/>
</dbReference>
<dbReference type="RefSeq" id="WP_110937445.1">
    <property type="nucleotide sequence ID" value="NZ_KZ614146.1"/>
</dbReference>
<proteinExistence type="predicted"/>
<dbReference type="EMBL" id="PDOE01000004">
    <property type="protein sequence ID" value="RKL67069.1"/>
    <property type="molecule type" value="Genomic_DNA"/>
</dbReference>
<dbReference type="PROSITE" id="PS51257">
    <property type="entry name" value="PROKAR_LIPOPROTEIN"/>
    <property type="match status" value="1"/>
</dbReference>
<sequence>MKDFKLLLLGTVLSVGLIACGDEADEVNNAESEDDNSTVENNDGNDTNKEAEEGTSGIDEDLFITVATGGTSGVYYPIGGAIAKVLESDLGLDTSVQSTGASVENINLLDTNRTELAITMADAVSQAYEGNGAFEGEEPKENLTGLAALYPNFVQVVTTADTGIETIDDLEGKSIGVGAPGSGVELNARLVLEAHDMSYDDIEEDFLSYSEAIDQIKNGQIDAAFVTSGVPNATIIDLSTTHDAIVIPIEGKPLESLIEEYPFFSTGVIEGGTYDQEGDVNTATITNLLLVNSKLSDDTVYEITKSLFENIDDIHASHNAAQDIILDNIEEGMPIPFHPGAQRYFEEVDAFD</sequence>
<evidence type="ECO:0000313" key="3">
    <source>
        <dbReference type="Proteomes" id="UP000281498"/>
    </source>
</evidence>
<dbReference type="OrthoDB" id="9776669at2"/>